<keyword evidence="3" id="KW-1185">Reference proteome</keyword>
<dbReference type="RefSeq" id="WP_171710747.1">
    <property type="nucleotide sequence ID" value="NZ_JAAVLW010000005.1"/>
</dbReference>
<gene>
    <name evidence="2" type="ORF">HCN50_16605</name>
</gene>
<dbReference type="InterPro" id="IPR052936">
    <property type="entry name" value="Jasmonate_Hydroxylase-like"/>
</dbReference>
<dbReference type="PANTHER" id="PTHR37811:SF2">
    <property type="entry name" value="ABM DOMAIN-CONTAINING PROTEIN"/>
    <property type="match status" value="1"/>
</dbReference>
<sequence>MIGLFFEVQTKPGHRDQYLDLAASLKPDLEAMGGCRFIDRFKSLTRENLLLSYQIWQDEGTLTAWRAHARHHDVQTIGRERVFADYRIRVAQVIHEERPGQSVWRPERRTPYNDPARRKPTYILASESRHATLPAETEWRRDAFASVYRAGHFAHLVDLPDDQAGIKFGPRLFADPSTEYFRVFEVMRDYGMFERAEAPQYYPPVKTERP</sequence>
<evidence type="ECO:0000313" key="2">
    <source>
        <dbReference type="EMBL" id="NOJ47848.1"/>
    </source>
</evidence>
<organism evidence="2 3">
    <name type="scientific">Bradyrhizobium archetypum</name>
    <dbReference type="NCBI Taxonomy" id="2721160"/>
    <lineage>
        <taxon>Bacteria</taxon>
        <taxon>Pseudomonadati</taxon>
        <taxon>Pseudomonadota</taxon>
        <taxon>Alphaproteobacteria</taxon>
        <taxon>Hyphomicrobiales</taxon>
        <taxon>Nitrobacteraceae</taxon>
        <taxon>Bradyrhizobium</taxon>
    </lineage>
</organism>
<keyword evidence="2" id="KW-0560">Oxidoreductase</keyword>
<dbReference type="PANTHER" id="PTHR37811">
    <property type="entry name" value="BLL5343 PROTEIN"/>
    <property type="match status" value="1"/>
</dbReference>
<comment type="caution">
    <text evidence="2">The sequence shown here is derived from an EMBL/GenBank/DDBJ whole genome shotgun (WGS) entry which is preliminary data.</text>
</comment>
<dbReference type="AlphaFoldDB" id="A0A7Y4M2K8"/>
<dbReference type="SUPFAM" id="SSF54909">
    <property type="entry name" value="Dimeric alpha+beta barrel"/>
    <property type="match status" value="1"/>
</dbReference>
<dbReference type="InterPro" id="IPR011008">
    <property type="entry name" value="Dimeric_a/b-barrel"/>
</dbReference>
<proteinExistence type="predicted"/>
<keyword evidence="2" id="KW-0503">Monooxygenase</keyword>
<dbReference type="EMBL" id="JAAVLW010000005">
    <property type="protein sequence ID" value="NOJ47848.1"/>
    <property type="molecule type" value="Genomic_DNA"/>
</dbReference>
<dbReference type="Proteomes" id="UP000528734">
    <property type="component" value="Unassembled WGS sequence"/>
</dbReference>
<dbReference type="InterPro" id="IPR007138">
    <property type="entry name" value="ABM_dom"/>
</dbReference>
<dbReference type="GO" id="GO:0004497">
    <property type="term" value="F:monooxygenase activity"/>
    <property type="evidence" value="ECO:0007669"/>
    <property type="project" value="UniProtKB-KW"/>
</dbReference>
<protein>
    <submittedName>
        <fullName evidence="2">Antibiotic biosynthesis monooxygenase</fullName>
    </submittedName>
</protein>
<accession>A0A7Y4M2K8</accession>
<dbReference type="PROSITE" id="PS51725">
    <property type="entry name" value="ABM"/>
    <property type="match status" value="1"/>
</dbReference>
<dbReference type="Gene3D" id="3.30.70.100">
    <property type="match status" value="1"/>
</dbReference>
<evidence type="ECO:0000313" key="3">
    <source>
        <dbReference type="Proteomes" id="UP000528734"/>
    </source>
</evidence>
<dbReference type="Pfam" id="PF03992">
    <property type="entry name" value="ABM"/>
    <property type="match status" value="1"/>
</dbReference>
<reference evidence="2 3" key="1">
    <citation type="submission" date="2020-03" db="EMBL/GenBank/DDBJ databases">
        <title>Bradyrhizobium diversity isolated from nodules of Muelleranthus trifoliolatus.</title>
        <authorList>
            <person name="Klepa M."/>
            <person name="Helene L."/>
            <person name="Hungria M."/>
        </authorList>
    </citation>
    <scope>NUCLEOTIDE SEQUENCE [LARGE SCALE GENOMIC DNA]</scope>
    <source>
        <strain evidence="2 3">WSM 1744</strain>
    </source>
</reference>
<name>A0A7Y4M2K8_9BRAD</name>
<evidence type="ECO:0000259" key="1">
    <source>
        <dbReference type="PROSITE" id="PS51725"/>
    </source>
</evidence>
<feature type="domain" description="ABM" evidence="1">
    <location>
        <begin position="2"/>
        <end position="90"/>
    </location>
</feature>